<dbReference type="EMBL" id="MT144863">
    <property type="protein sequence ID" value="QJI00597.1"/>
    <property type="molecule type" value="Genomic_DNA"/>
</dbReference>
<protein>
    <submittedName>
        <fullName evidence="2">Uncharacterized protein</fullName>
    </submittedName>
</protein>
<evidence type="ECO:0000313" key="2">
    <source>
        <dbReference type="EMBL" id="QJA81294.1"/>
    </source>
</evidence>
<gene>
    <name evidence="2" type="ORF">MM415A00556_0014</name>
    <name evidence="1" type="ORF">MM415B00751_0017</name>
    <name evidence="3" type="ORF">TM448B01999_0005</name>
</gene>
<organism evidence="2">
    <name type="scientific">viral metagenome</name>
    <dbReference type="NCBI Taxonomy" id="1070528"/>
    <lineage>
        <taxon>unclassified sequences</taxon>
        <taxon>metagenomes</taxon>
        <taxon>organismal metagenomes</taxon>
    </lineage>
</organism>
<proteinExistence type="predicted"/>
<sequence length="57" mass="6337">MTPSQERQIMKNVKALIAANEALDKKQGEDIAALKKKVKELEKKISMIPHLPKKPGA</sequence>
<dbReference type="AlphaFoldDB" id="A0A6M3KI51"/>
<evidence type="ECO:0000313" key="1">
    <source>
        <dbReference type="EMBL" id="QJA62581.1"/>
    </source>
</evidence>
<reference evidence="2" key="1">
    <citation type="submission" date="2020-03" db="EMBL/GenBank/DDBJ databases">
        <title>The deep terrestrial virosphere.</title>
        <authorList>
            <person name="Holmfeldt K."/>
            <person name="Nilsson E."/>
            <person name="Simone D."/>
            <person name="Lopez-Fernandez M."/>
            <person name="Wu X."/>
            <person name="de Brujin I."/>
            <person name="Lundin D."/>
            <person name="Andersson A."/>
            <person name="Bertilsson S."/>
            <person name="Dopson M."/>
        </authorList>
    </citation>
    <scope>NUCLEOTIDE SEQUENCE</scope>
    <source>
        <strain evidence="2">MM415A00556</strain>
        <strain evidence="1">MM415B00751</strain>
        <strain evidence="3">TM448B01999</strain>
    </source>
</reference>
<dbReference type="EMBL" id="MT142454">
    <property type="protein sequence ID" value="QJA81294.1"/>
    <property type="molecule type" value="Genomic_DNA"/>
</dbReference>
<evidence type="ECO:0000313" key="3">
    <source>
        <dbReference type="EMBL" id="QJI00597.1"/>
    </source>
</evidence>
<dbReference type="EMBL" id="MT141475">
    <property type="protein sequence ID" value="QJA62581.1"/>
    <property type="molecule type" value="Genomic_DNA"/>
</dbReference>
<name>A0A6M3KI51_9ZZZZ</name>
<accession>A0A6M3KI51</accession>